<evidence type="ECO:0000313" key="1">
    <source>
        <dbReference type="EMBL" id="MPC47373.1"/>
    </source>
</evidence>
<reference evidence="1 2" key="1">
    <citation type="submission" date="2019-05" db="EMBL/GenBank/DDBJ databases">
        <title>Another draft genome of Portunus trituberculatus and its Hox gene families provides insights of decapod evolution.</title>
        <authorList>
            <person name="Jeong J.-H."/>
            <person name="Song I."/>
            <person name="Kim S."/>
            <person name="Choi T."/>
            <person name="Kim D."/>
            <person name="Ryu S."/>
            <person name="Kim W."/>
        </authorList>
    </citation>
    <scope>NUCLEOTIDE SEQUENCE [LARGE SCALE GENOMIC DNA]</scope>
    <source>
        <tissue evidence="1">Muscle</tissue>
    </source>
</reference>
<gene>
    <name evidence="1" type="ORF">E2C01_041117</name>
</gene>
<dbReference type="Proteomes" id="UP000324222">
    <property type="component" value="Unassembled WGS sequence"/>
</dbReference>
<comment type="caution">
    <text evidence="1">The sequence shown here is derived from an EMBL/GenBank/DDBJ whole genome shotgun (WGS) entry which is preliminary data.</text>
</comment>
<name>A0A5B7FQL5_PORTR</name>
<organism evidence="1 2">
    <name type="scientific">Portunus trituberculatus</name>
    <name type="common">Swimming crab</name>
    <name type="synonym">Neptunus trituberculatus</name>
    <dbReference type="NCBI Taxonomy" id="210409"/>
    <lineage>
        <taxon>Eukaryota</taxon>
        <taxon>Metazoa</taxon>
        <taxon>Ecdysozoa</taxon>
        <taxon>Arthropoda</taxon>
        <taxon>Crustacea</taxon>
        <taxon>Multicrustacea</taxon>
        <taxon>Malacostraca</taxon>
        <taxon>Eumalacostraca</taxon>
        <taxon>Eucarida</taxon>
        <taxon>Decapoda</taxon>
        <taxon>Pleocyemata</taxon>
        <taxon>Brachyura</taxon>
        <taxon>Eubrachyura</taxon>
        <taxon>Portunoidea</taxon>
        <taxon>Portunidae</taxon>
        <taxon>Portuninae</taxon>
        <taxon>Portunus</taxon>
    </lineage>
</organism>
<dbReference type="AlphaFoldDB" id="A0A5B7FQL5"/>
<evidence type="ECO:0000313" key="2">
    <source>
        <dbReference type="Proteomes" id="UP000324222"/>
    </source>
</evidence>
<keyword evidence="2" id="KW-1185">Reference proteome</keyword>
<dbReference type="EMBL" id="VSRR010007704">
    <property type="protein sequence ID" value="MPC47373.1"/>
    <property type="molecule type" value="Genomic_DNA"/>
</dbReference>
<accession>A0A5B7FQL5</accession>
<protein>
    <submittedName>
        <fullName evidence="1">Uncharacterized protein</fullName>
    </submittedName>
</protein>
<proteinExistence type="predicted"/>
<sequence>MNTCEQSARSWFTQVFPGEERVRRLGARSSAFESFVAKLLVLPAQSRTAGAGTVLEAAKTEQPRTWAVSKLLLELSNFSSELFPQTYAKNSTLDDSGLVPPSDYVMPTIKVLCNDVFHALVGLNPRKAYRPDGVPPLVLKNCASMIAPFLPSIVRQRHTRLPTCCGTRGFIAHRTKQEETYLSLRSCYTMRKNGGGGRTVVGDDPPPSLHTTLLLY</sequence>